<comment type="caution">
    <text evidence="1">The sequence shown here is derived from an EMBL/GenBank/DDBJ whole genome shotgun (WGS) entry which is preliminary data.</text>
</comment>
<dbReference type="EMBL" id="BMAV01008225">
    <property type="protein sequence ID" value="GFY51629.1"/>
    <property type="molecule type" value="Genomic_DNA"/>
</dbReference>
<gene>
    <name evidence="1" type="ORF">TNIN_357441</name>
</gene>
<protein>
    <submittedName>
        <fullName evidence="1">Uncharacterized protein</fullName>
    </submittedName>
</protein>
<accession>A0A8X6XFQ4</accession>
<dbReference type="AlphaFoldDB" id="A0A8X6XFQ4"/>
<keyword evidence="2" id="KW-1185">Reference proteome</keyword>
<dbReference type="Proteomes" id="UP000886998">
    <property type="component" value="Unassembled WGS sequence"/>
</dbReference>
<sequence>MDERDMRITIQLEFRIGHPAVATVANVNKA</sequence>
<dbReference type="OrthoDB" id="10459652at2759"/>
<evidence type="ECO:0000313" key="2">
    <source>
        <dbReference type="Proteomes" id="UP000886998"/>
    </source>
</evidence>
<reference evidence="1" key="1">
    <citation type="submission" date="2020-08" db="EMBL/GenBank/DDBJ databases">
        <title>Multicomponent nature underlies the extraordinary mechanical properties of spider dragline silk.</title>
        <authorList>
            <person name="Kono N."/>
            <person name="Nakamura H."/>
            <person name="Mori M."/>
            <person name="Yoshida Y."/>
            <person name="Ohtoshi R."/>
            <person name="Malay A.D."/>
            <person name="Moran D.A.P."/>
            <person name="Tomita M."/>
            <person name="Numata K."/>
            <person name="Arakawa K."/>
        </authorList>
    </citation>
    <scope>NUCLEOTIDE SEQUENCE</scope>
</reference>
<organism evidence="1 2">
    <name type="scientific">Trichonephila inaurata madagascariensis</name>
    <dbReference type="NCBI Taxonomy" id="2747483"/>
    <lineage>
        <taxon>Eukaryota</taxon>
        <taxon>Metazoa</taxon>
        <taxon>Ecdysozoa</taxon>
        <taxon>Arthropoda</taxon>
        <taxon>Chelicerata</taxon>
        <taxon>Arachnida</taxon>
        <taxon>Araneae</taxon>
        <taxon>Araneomorphae</taxon>
        <taxon>Entelegynae</taxon>
        <taxon>Araneoidea</taxon>
        <taxon>Nephilidae</taxon>
        <taxon>Trichonephila</taxon>
        <taxon>Trichonephila inaurata</taxon>
    </lineage>
</organism>
<evidence type="ECO:0000313" key="1">
    <source>
        <dbReference type="EMBL" id="GFY51629.1"/>
    </source>
</evidence>
<feature type="non-terminal residue" evidence="1">
    <location>
        <position position="30"/>
    </location>
</feature>
<proteinExistence type="predicted"/>
<name>A0A8X6XFQ4_9ARAC</name>